<evidence type="ECO:0000313" key="2">
    <source>
        <dbReference type="EMBL" id="NFF87253.1"/>
    </source>
</evidence>
<accession>A0A0L9YCN4</accession>
<organism evidence="2 5">
    <name type="scientific">Clostridium botulinum</name>
    <dbReference type="NCBI Taxonomy" id="1491"/>
    <lineage>
        <taxon>Bacteria</taxon>
        <taxon>Bacillati</taxon>
        <taxon>Bacillota</taxon>
        <taxon>Clostridia</taxon>
        <taxon>Eubacteriales</taxon>
        <taxon>Clostridiaceae</taxon>
        <taxon>Clostridium</taxon>
    </lineage>
</organism>
<sequence length="157" mass="18164">MKIKEDSIILPLPDDEVISSFEEYCRVELPEEYKKFLKVNNGAIPETNSFNHGGRDYLIERFLCLLEFPESDEIYGWYDLEVVLSQIDTRLTDDENLVGANVIPFAALFAGDFVCLDFRENKKPSVLVWFHEQSDELKPVTIKVAESFAEFLKMLTE</sequence>
<reference evidence="4 5" key="1">
    <citation type="submission" date="2019-04" db="EMBL/GenBank/DDBJ databases">
        <title>Genome sequencing of Clostridium botulinum Groups I-IV and Clostridium butyricum.</title>
        <authorList>
            <person name="Brunt J."/>
            <person name="Van Vliet A.H.M."/>
            <person name="Stringer S.C."/>
            <person name="Carter A.T."/>
            <person name="Peck M.W."/>
        </authorList>
    </citation>
    <scope>NUCLEOTIDE SEQUENCE [LARGE SCALE GENOMIC DNA]</scope>
    <source>
        <strain evidence="2 5">1605</strain>
        <strain evidence="3 4">CB-K-33E</strain>
    </source>
</reference>
<name>A0A0L9YCN4_CLOBO</name>
<dbReference type="Proteomes" id="UP000476820">
    <property type="component" value="Unassembled WGS sequence"/>
</dbReference>
<feature type="domain" description="Knr4/Smi1-like" evidence="1">
    <location>
        <begin position="12"/>
        <end position="154"/>
    </location>
</feature>
<dbReference type="SMART" id="SM00860">
    <property type="entry name" value="SMI1_KNR4"/>
    <property type="match status" value="1"/>
</dbReference>
<dbReference type="OrthoDB" id="2223083at2"/>
<dbReference type="InterPro" id="IPR018958">
    <property type="entry name" value="Knr4/Smi1-like_dom"/>
</dbReference>
<dbReference type="RefSeq" id="WP_053341579.1">
    <property type="nucleotide sequence ID" value="NZ_LFPA01000159.1"/>
</dbReference>
<dbReference type="SUPFAM" id="SSF160631">
    <property type="entry name" value="SMI1/KNR4-like"/>
    <property type="match status" value="1"/>
</dbReference>
<protein>
    <submittedName>
        <fullName evidence="2">SMI1/KNR4 family protein</fullName>
    </submittedName>
</protein>
<dbReference type="InterPro" id="IPR037883">
    <property type="entry name" value="Knr4/Smi1-like_sf"/>
</dbReference>
<dbReference type="AlphaFoldDB" id="A0A0L9YCN4"/>
<dbReference type="Gene3D" id="3.40.1580.10">
    <property type="entry name" value="SMI1/KNR4-like"/>
    <property type="match status" value="1"/>
</dbReference>
<evidence type="ECO:0000313" key="3">
    <source>
        <dbReference type="EMBL" id="NFN36532.1"/>
    </source>
</evidence>
<proteinExistence type="predicted"/>
<evidence type="ECO:0000259" key="1">
    <source>
        <dbReference type="SMART" id="SM00860"/>
    </source>
</evidence>
<dbReference type="Proteomes" id="UP000473681">
    <property type="component" value="Unassembled WGS sequence"/>
</dbReference>
<gene>
    <name evidence="2" type="ORF">FC774_05095</name>
    <name evidence="3" type="ORF">FDB51_15755</name>
</gene>
<evidence type="ECO:0000313" key="5">
    <source>
        <dbReference type="Proteomes" id="UP000476820"/>
    </source>
</evidence>
<dbReference type="EMBL" id="SWVK01000024">
    <property type="protein sequence ID" value="NFN36532.1"/>
    <property type="molecule type" value="Genomic_DNA"/>
</dbReference>
<comment type="caution">
    <text evidence="2">The sequence shown here is derived from an EMBL/GenBank/DDBJ whole genome shotgun (WGS) entry which is preliminary data.</text>
</comment>
<dbReference type="EMBL" id="SWOV01000009">
    <property type="protein sequence ID" value="NFF87253.1"/>
    <property type="molecule type" value="Genomic_DNA"/>
</dbReference>
<dbReference type="Pfam" id="PF14568">
    <property type="entry name" value="SUKH_6"/>
    <property type="match status" value="1"/>
</dbReference>
<evidence type="ECO:0000313" key="4">
    <source>
        <dbReference type="Proteomes" id="UP000473681"/>
    </source>
</evidence>